<accession>A0A6J5Q566</accession>
<evidence type="ECO:0000313" key="3">
    <source>
        <dbReference type="EMBL" id="CAB4178622.1"/>
    </source>
</evidence>
<gene>
    <name evidence="3" type="ORF">UFOVP1019_23</name>
    <name evidence="4" type="ORF">UFOVP1618_57</name>
    <name evidence="1" type="ORF">UFOVP846_3</name>
    <name evidence="2" type="ORF">UFOVP940_25</name>
</gene>
<organism evidence="3">
    <name type="scientific">uncultured Caudovirales phage</name>
    <dbReference type="NCBI Taxonomy" id="2100421"/>
    <lineage>
        <taxon>Viruses</taxon>
        <taxon>Duplodnaviria</taxon>
        <taxon>Heunggongvirae</taxon>
        <taxon>Uroviricota</taxon>
        <taxon>Caudoviricetes</taxon>
        <taxon>Peduoviridae</taxon>
        <taxon>Maltschvirus</taxon>
        <taxon>Maltschvirus maltsch</taxon>
    </lineage>
</organism>
<evidence type="ECO:0000313" key="1">
    <source>
        <dbReference type="EMBL" id="CAB4165967.1"/>
    </source>
</evidence>
<name>A0A6J5Q566_9CAUD</name>
<reference evidence="3" key="1">
    <citation type="submission" date="2020-05" db="EMBL/GenBank/DDBJ databases">
        <authorList>
            <person name="Chiriac C."/>
            <person name="Salcher M."/>
            <person name="Ghai R."/>
            <person name="Kavagutti S V."/>
        </authorList>
    </citation>
    <scope>NUCLEOTIDE SEQUENCE</scope>
</reference>
<dbReference type="EMBL" id="LR796891">
    <property type="protein sequence ID" value="CAB4173043.1"/>
    <property type="molecule type" value="Genomic_DNA"/>
</dbReference>
<dbReference type="EMBL" id="LR796779">
    <property type="protein sequence ID" value="CAB4165967.1"/>
    <property type="molecule type" value="Genomic_DNA"/>
</dbReference>
<proteinExistence type="predicted"/>
<dbReference type="EMBL" id="LR797482">
    <property type="protein sequence ID" value="CAB4219529.1"/>
    <property type="molecule type" value="Genomic_DNA"/>
</dbReference>
<sequence length="69" mass="8382">MLDNNYVWTAKGTDITIRWRNMGWTPPSEMQGYKDKWRYYQNLPMRQLDDVAKVEYEAVLKRNKIARVK</sequence>
<evidence type="ECO:0000313" key="2">
    <source>
        <dbReference type="EMBL" id="CAB4173043.1"/>
    </source>
</evidence>
<evidence type="ECO:0000313" key="4">
    <source>
        <dbReference type="EMBL" id="CAB4219529.1"/>
    </source>
</evidence>
<protein>
    <submittedName>
        <fullName evidence="3">Uncharacterized protein</fullName>
    </submittedName>
</protein>
<dbReference type="EMBL" id="LR796969">
    <property type="protein sequence ID" value="CAB4178622.1"/>
    <property type="molecule type" value="Genomic_DNA"/>
</dbReference>